<dbReference type="PaxDb" id="411461-DORFOR_01129"/>
<gene>
    <name evidence="1" type="ORF">DORFOR_01129</name>
</gene>
<evidence type="ECO:0000313" key="1">
    <source>
        <dbReference type="EMBL" id="EDR47594.1"/>
    </source>
</evidence>
<accession>B0G4E2</accession>
<proteinExistence type="predicted"/>
<organism evidence="1 2">
    <name type="scientific">Dorea formicigenerans ATCC 27755</name>
    <dbReference type="NCBI Taxonomy" id="411461"/>
    <lineage>
        <taxon>Bacteria</taxon>
        <taxon>Bacillati</taxon>
        <taxon>Bacillota</taxon>
        <taxon>Clostridia</taxon>
        <taxon>Lachnospirales</taxon>
        <taxon>Lachnospiraceae</taxon>
        <taxon>Dorea</taxon>
    </lineage>
</organism>
<dbReference type="RefSeq" id="WP_005331980.1">
    <property type="nucleotide sequence ID" value="NZ_AAXA02000011.1"/>
</dbReference>
<comment type="caution">
    <text evidence="1">The sequence shown here is derived from an EMBL/GenBank/DDBJ whole genome shotgun (WGS) entry which is preliminary data.</text>
</comment>
<evidence type="ECO:0000313" key="2">
    <source>
        <dbReference type="Proteomes" id="UP000005359"/>
    </source>
</evidence>
<reference evidence="1 2" key="1">
    <citation type="submission" date="2007-10" db="EMBL/GenBank/DDBJ databases">
        <title>Draft genome sequence of Dorea formicigenerans(ATCC 27755).</title>
        <authorList>
            <person name="Sudarsanam P."/>
            <person name="Ley R."/>
            <person name="Guruge J."/>
            <person name="Turnbaugh P.J."/>
            <person name="Mahowald M."/>
            <person name="Liep D."/>
            <person name="Gordon J."/>
        </authorList>
    </citation>
    <scope>NUCLEOTIDE SEQUENCE [LARGE SCALE GENOMIC DNA]</scope>
    <source>
        <strain evidence="1 2">ATCC 27755</strain>
    </source>
</reference>
<protein>
    <submittedName>
        <fullName evidence="1">Uncharacterized protein</fullName>
    </submittedName>
</protein>
<sequence>MDKETCKKHIIEMIEKIDDISQLKRIYAYVHRFFIRRTGE</sequence>
<reference evidence="1 2" key="2">
    <citation type="submission" date="2007-10" db="EMBL/GenBank/DDBJ databases">
        <authorList>
            <person name="Fulton L."/>
            <person name="Clifton S."/>
            <person name="Fulton B."/>
            <person name="Xu J."/>
            <person name="Minx P."/>
            <person name="Pepin K.H."/>
            <person name="Johnson M."/>
            <person name="Thiruvilangam P."/>
            <person name="Bhonagiri V."/>
            <person name="Nash W.E."/>
            <person name="Wang C."/>
            <person name="Mardis E.R."/>
            <person name="Wilson R.K."/>
        </authorList>
    </citation>
    <scope>NUCLEOTIDE SEQUENCE [LARGE SCALE GENOMIC DNA]</scope>
    <source>
        <strain evidence="1 2">ATCC 27755</strain>
    </source>
</reference>
<dbReference type="Proteomes" id="UP000005359">
    <property type="component" value="Unassembled WGS sequence"/>
</dbReference>
<dbReference type="EMBL" id="AAXA02000011">
    <property type="protein sequence ID" value="EDR47594.1"/>
    <property type="molecule type" value="Genomic_DNA"/>
</dbReference>
<dbReference type="GeneID" id="92862997"/>
<dbReference type="AlphaFoldDB" id="B0G4E2"/>
<name>B0G4E2_9FIRM</name>